<dbReference type="FunFam" id="3.30.590.10:FF:000013">
    <property type="entry name" value="Related to fluG protein"/>
    <property type="match status" value="1"/>
</dbReference>
<dbReference type="STRING" id="1209926.A0A1G4B8Z6"/>
<dbReference type="OrthoDB" id="3364440at2759"/>
<accession>A0A1G4B8Z6</accession>
<evidence type="ECO:0000256" key="2">
    <source>
        <dbReference type="PROSITE-ProRule" id="PRU01331"/>
    </source>
</evidence>
<dbReference type="InterPro" id="IPR006680">
    <property type="entry name" value="Amidohydro-rel"/>
</dbReference>
<feature type="domain" description="GS catalytic" evidence="4">
    <location>
        <begin position="559"/>
        <end position="887"/>
    </location>
</feature>
<dbReference type="Gene3D" id="3.30.590.10">
    <property type="entry name" value="Glutamine synthetase/guanido kinase, catalytic domain"/>
    <property type="match status" value="1"/>
</dbReference>
<dbReference type="Gene3D" id="3.10.20.70">
    <property type="entry name" value="Glutamine synthetase, N-terminal domain"/>
    <property type="match status" value="1"/>
</dbReference>
<evidence type="ECO:0000259" key="4">
    <source>
        <dbReference type="PROSITE" id="PS51987"/>
    </source>
</evidence>
<name>A0A1G4B8Z6_9PEZI</name>
<comment type="caution">
    <text evidence="5">The sequence shown here is derived from an EMBL/GenBank/DDBJ whole genome shotgun (WGS) entry which is preliminary data.</text>
</comment>
<sequence length="887" mass="98933">MDPAKLTGQALLSHTIQTTPIIDNHAHPLLGLDAIGRYPLLSITTEAHGDAIHASLTSLAHLRAVKQLSKILRCEPSWEAVVNAIEAKRIEDYDAWVAECLNGIESVLVDDGLDGENAVYPYTYFSDLTRSPAKRIVRIEKIAADIINDHLPTDESAPRTAKDAGTVFEKALKAFDHSIVEAIADPEVVGFKSVICYRTGLGIPRRPDAAAARKVFEEIHANHTKGTDKAFTRVNHRGLNEYLVHRLACLIRNAVGSGKKPIQFHTGLGDNDITLTSASPSHLQDFIRQYPTVPIVLLHASYPFMREAGYLASVYANVYADIGEIFPFLSRDGQETAVRQVLELCPWSKILWSTDGHWFPETYLLAVLQVREVLEKVSSVFPRFSPQTAHTMQVLCEYARKGHMTWREATQLVKDILFNNANHVYHLGLEFSFDETIVNPRRLSGRTDLDILEAFLDGKKPPQYLRIYWNDLTATPRVRAIPMRKVLSVMNEDGDFSISITKASLGLLQNDHVVPGASGTGEYRLHPDFTSLQEGPREGHISVFGDFREYDGSAVPFCPRSLLQRVIEIAARHGLTFSLGFEIELVLLERVDNSFEKYKTLTNDGHAWSTSRMMDHPVFSKVIERAVAELDADGIYIEQVHPESAAGQFEVILPQAPPLEAVDTLLYVREVISSIATAEGYRMTLHPKPFPTACGTAAHVHMSIASAAGSKPETYNPFYAGILRHLRAITAFTYSNPVSYERVQDGCWAGGRWVTWGTQNRETPLRKIEGSHWEVKCMDGIANPYLALAALLGAGTHGVIEGEKLTWGDCEVDPASLTPNDRKELGVEQMLPSGLPEALKALRADNVMNELLGEDLVERYITVKEEEMKNLETISSDDRRQWILERY</sequence>
<dbReference type="InterPro" id="IPR032466">
    <property type="entry name" value="Metal_Hydrolase"/>
</dbReference>
<dbReference type="Pfam" id="PF00120">
    <property type="entry name" value="Gln-synt_C"/>
    <property type="match status" value="1"/>
</dbReference>
<reference evidence="5 6" key="1">
    <citation type="submission" date="2016-09" db="EMBL/GenBank/DDBJ databases">
        <authorList>
            <person name="Capua I."/>
            <person name="De Benedictis P."/>
            <person name="Joannis T."/>
            <person name="Lombin L.H."/>
            <person name="Cattoli G."/>
        </authorList>
    </citation>
    <scope>NUCLEOTIDE SEQUENCE [LARGE SCALE GENOMIC DNA]</scope>
    <source>
        <strain evidence="5 6">IMI 309357</strain>
    </source>
</reference>
<dbReference type="EMBL" id="MJBS01000052">
    <property type="protein sequence ID" value="OHE97897.1"/>
    <property type="molecule type" value="Genomic_DNA"/>
</dbReference>
<evidence type="ECO:0000313" key="6">
    <source>
        <dbReference type="Proteomes" id="UP000176998"/>
    </source>
</evidence>
<dbReference type="GeneID" id="34559909"/>
<keyword evidence="6" id="KW-1185">Reference proteome</keyword>
<dbReference type="SUPFAM" id="SSF51556">
    <property type="entry name" value="Metallo-dependent hydrolases"/>
    <property type="match status" value="1"/>
</dbReference>
<dbReference type="Pfam" id="PF04909">
    <property type="entry name" value="Amidohydro_2"/>
    <property type="match status" value="1"/>
</dbReference>
<dbReference type="PROSITE" id="PS51987">
    <property type="entry name" value="GS_CATALYTIC"/>
    <property type="match status" value="1"/>
</dbReference>
<evidence type="ECO:0000256" key="3">
    <source>
        <dbReference type="RuleBase" id="RU000384"/>
    </source>
</evidence>
<organism evidence="5 6">
    <name type="scientific">Colletotrichum orchidophilum</name>
    <dbReference type="NCBI Taxonomy" id="1209926"/>
    <lineage>
        <taxon>Eukaryota</taxon>
        <taxon>Fungi</taxon>
        <taxon>Dikarya</taxon>
        <taxon>Ascomycota</taxon>
        <taxon>Pezizomycotina</taxon>
        <taxon>Sordariomycetes</taxon>
        <taxon>Hypocreomycetidae</taxon>
        <taxon>Glomerellales</taxon>
        <taxon>Glomerellaceae</taxon>
        <taxon>Colletotrichum</taxon>
    </lineage>
</organism>
<evidence type="ECO:0000313" key="5">
    <source>
        <dbReference type="EMBL" id="OHE97897.1"/>
    </source>
</evidence>
<dbReference type="PANTHER" id="PTHR43383:SF2">
    <property type="entry name" value="AMIDOHYDROLASE 2 FAMILY PROTEIN"/>
    <property type="match status" value="1"/>
</dbReference>
<dbReference type="InterPro" id="IPR014746">
    <property type="entry name" value="Gln_synth/guanido_kin_cat_dom"/>
</dbReference>
<dbReference type="SUPFAM" id="SSF55931">
    <property type="entry name" value="Glutamine synthetase/guanido kinase"/>
    <property type="match status" value="1"/>
</dbReference>
<dbReference type="Gene3D" id="3.20.20.140">
    <property type="entry name" value="Metal-dependent hydrolases"/>
    <property type="match status" value="1"/>
</dbReference>
<dbReference type="AlphaFoldDB" id="A0A1G4B8Z6"/>
<dbReference type="Proteomes" id="UP000176998">
    <property type="component" value="Unassembled WGS sequence"/>
</dbReference>
<dbReference type="InterPro" id="IPR036651">
    <property type="entry name" value="Gln_synt_N_sf"/>
</dbReference>
<dbReference type="SMART" id="SM01230">
    <property type="entry name" value="Gln-synt_C"/>
    <property type="match status" value="1"/>
</dbReference>
<comment type="similarity">
    <text evidence="2 3">Belongs to the glutamine synthetase family.</text>
</comment>
<dbReference type="RefSeq" id="XP_022475049.1">
    <property type="nucleotide sequence ID" value="XM_022618399.1"/>
</dbReference>
<evidence type="ECO:0000256" key="1">
    <source>
        <dbReference type="ARBA" id="ARBA00021364"/>
    </source>
</evidence>
<dbReference type="GO" id="GO:0004356">
    <property type="term" value="F:glutamine synthetase activity"/>
    <property type="evidence" value="ECO:0007669"/>
    <property type="project" value="InterPro"/>
</dbReference>
<dbReference type="GO" id="GO:0016787">
    <property type="term" value="F:hydrolase activity"/>
    <property type="evidence" value="ECO:0007669"/>
    <property type="project" value="InterPro"/>
</dbReference>
<protein>
    <recommendedName>
        <fullName evidence="1">Glutamine synthetase</fullName>
    </recommendedName>
</protein>
<proteinExistence type="inferred from homology"/>
<dbReference type="InterPro" id="IPR008146">
    <property type="entry name" value="Gln_synth_cat_dom"/>
</dbReference>
<dbReference type="GO" id="GO:0006542">
    <property type="term" value="P:glutamine biosynthetic process"/>
    <property type="evidence" value="ECO:0007669"/>
    <property type="project" value="InterPro"/>
</dbReference>
<dbReference type="PANTHER" id="PTHR43383">
    <property type="entry name" value="NODULIN 6"/>
    <property type="match status" value="1"/>
</dbReference>
<gene>
    <name evidence="5" type="ORF">CORC01_06760</name>
</gene>